<protein>
    <submittedName>
        <fullName evidence="2">Uncharacterized conserved protein YbjT, contains NAD(P)-binding and DUF2867 domains</fullName>
    </submittedName>
</protein>
<dbReference type="EMBL" id="LT629692">
    <property type="protein sequence ID" value="SDG74885.1"/>
    <property type="molecule type" value="Genomic_DNA"/>
</dbReference>
<feature type="domain" description="NAD(P)-binding" evidence="1">
    <location>
        <begin position="7"/>
        <end position="172"/>
    </location>
</feature>
<gene>
    <name evidence="2" type="ORF">SAMN04489810_1182</name>
</gene>
<dbReference type="Proteomes" id="UP000199009">
    <property type="component" value="Chromosome I"/>
</dbReference>
<reference evidence="2 3" key="1">
    <citation type="submission" date="2016-10" db="EMBL/GenBank/DDBJ databases">
        <authorList>
            <person name="de Groot N.N."/>
        </authorList>
    </citation>
    <scope>NUCLEOTIDE SEQUENCE [LARGE SCALE GENOMIC DNA]</scope>
    <source>
        <strain evidence="2 3">DSM 23142</strain>
    </source>
</reference>
<dbReference type="OrthoDB" id="9771302at2"/>
<evidence type="ECO:0000313" key="2">
    <source>
        <dbReference type="EMBL" id="SDG74885.1"/>
    </source>
</evidence>
<dbReference type="AlphaFoldDB" id="A0A1G7WSC8"/>
<proteinExistence type="predicted"/>
<keyword evidence="3" id="KW-1185">Reference proteome</keyword>
<dbReference type="RefSeq" id="WP_091487604.1">
    <property type="nucleotide sequence ID" value="NZ_LT629692.1"/>
</dbReference>
<accession>A0A1G7WSC8</accession>
<dbReference type="Pfam" id="PF13460">
    <property type="entry name" value="NAD_binding_10"/>
    <property type="match status" value="1"/>
</dbReference>
<dbReference type="InterPro" id="IPR016040">
    <property type="entry name" value="NAD(P)-bd_dom"/>
</dbReference>
<dbReference type="SUPFAM" id="SSF51735">
    <property type="entry name" value="NAD(P)-binding Rossmann-fold domains"/>
    <property type="match status" value="1"/>
</dbReference>
<evidence type="ECO:0000313" key="3">
    <source>
        <dbReference type="Proteomes" id="UP000199009"/>
    </source>
</evidence>
<organism evidence="2 3">
    <name type="scientific">Microbacterium pygmaeum</name>
    <dbReference type="NCBI Taxonomy" id="370764"/>
    <lineage>
        <taxon>Bacteria</taxon>
        <taxon>Bacillati</taxon>
        <taxon>Actinomycetota</taxon>
        <taxon>Actinomycetes</taxon>
        <taxon>Micrococcales</taxon>
        <taxon>Microbacteriaceae</taxon>
        <taxon>Microbacterium</taxon>
    </lineage>
</organism>
<name>A0A1G7WSC8_9MICO</name>
<dbReference type="InterPro" id="IPR036291">
    <property type="entry name" value="NAD(P)-bd_dom_sf"/>
</dbReference>
<sequence length="262" mass="26870">MKIAVAGGTGQVGAHVVDVARERGHQVVVLTRGRGVDLVAGQGVANALTGVDAVIDVTSVSTLDGEESTAFFEAVTRTLLDAELAAGTGHHLALSIVGIDRAPEGYYAGKVAQERLVEAGDVPWTILRATQFHEFAAQIYDRATVGPFHIAPRMRTQPIAAREVAEHLVGLAEDGPGGRVPELAGPREESLVAMVRGYARARGSRAWIPGIPLPGAGGRAQRDGSLLPGPGAMLGSQTFAEWLAAGIAPPSRGGAAGGGEAG</sequence>
<evidence type="ECO:0000259" key="1">
    <source>
        <dbReference type="Pfam" id="PF13460"/>
    </source>
</evidence>
<dbReference type="STRING" id="370764.SAMN04489810_1182"/>
<dbReference type="Gene3D" id="3.40.50.720">
    <property type="entry name" value="NAD(P)-binding Rossmann-like Domain"/>
    <property type="match status" value="1"/>
</dbReference>